<dbReference type="AlphaFoldDB" id="A0A8H5FLA4"/>
<accession>A0A8H5FLA4</accession>
<proteinExistence type="predicted"/>
<dbReference type="SUPFAM" id="SSF52047">
    <property type="entry name" value="RNI-like"/>
    <property type="match status" value="1"/>
</dbReference>
<name>A0A8H5FLA4_9AGAR</name>
<evidence type="ECO:0008006" key="3">
    <source>
        <dbReference type="Google" id="ProtNLM"/>
    </source>
</evidence>
<evidence type="ECO:0000313" key="1">
    <source>
        <dbReference type="EMBL" id="KAF5341395.1"/>
    </source>
</evidence>
<organism evidence="1 2">
    <name type="scientific">Tetrapyrgos nigripes</name>
    <dbReference type="NCBI Taxonomy" id="182062"/>
    <lineage>
        <taxon>Eukaryota</taxon>
        <taxon>Fungi</taxon>
        <taxon>Dikarya</taxon>
        <taxon>Basidiomycota</taxon>
        <taxon>Agaricomycotina</taxon>
        <taxon>Agaricomycetes</taxon>
        <taxon>Agaricomycetidae</taxon>
        <taxon>Agaricales</taxon>
        <taxon>Marasmiineae</taxon>
        <taxon>Marasmiaceae</taxon>
        <taxon>Tetrapyrgos</taxon>
    </lineage>
</organism>
<sequence>MLVPIRKLPNELLTRIFVLSSSVDEAEDDAAVKTLTFPRRKDHATAFMSAPGLRIASTCLLWSTIAFAEPILWSNITIRFDSLYNLNFIGRPEEVVETWLGRSKSMPLTIRAHLWGPSNDPSALFPLSSDSRRHLSAILMALLRESRRWLCVALAIDDPEANSLAKGHMKFSFPRLKNLTLAFDTEHAFDGDWLILFADFFRSAPLHHLTIPNIPDRSYWFNGSDQPMFNLSRVTSLTVDYLQDEPFNVLENFPVLTHLRILRYKGSRHLLIPFGPPPAQAASVHLNNLSHLDLGIGRPRSVRRLDTFHLRIFSFLRVPRLESLSLSLHEQEYKEYLVPTVVQWSQAAFQTMLSSSSFSLRSLSFSGISISTNDLLKVLRGTPDLESLSFDYGRAIRDGQTIPDPRNLVKICHPTRLELQSLAHLSLSYPDYDLDDDLLGAYMRRSRVSNGSINQYSRPRIVARSCRRLK</sequence>
<dbReference type="InterPro" id="IPR032675">
    <property type="entry name" value="LRR_dom_sf"/>
</dbReference>
<evidence type="ECO:0000313" key="2">
    <source>
        <dbReference type="Proteomes" id="UP000559256"/>
    </source>
</evidence>
<dbReference type="Proteomes" id="UP000559256">
    <property type="component" value="Unassembled WGS sequence"/>
</dbReference>
<dbReference type="OrthoDB" id="2829216at2759"/>
<comment type="caution">
    <text evidence="1">The sequence shown here is derived from an EMBL/GenBank/DDBJ whole genome shotgun (WGS) entry which is preliminary data.</text>
</comment>
<gene>
    <name evidence="1" type="ORF">D9758_012259</name>
</gene>
<dbReference type="Gene3D" id="3.80.10.10">
    <property type="entry name" value="Ribonuclease Inhibitor"/>
    <property type="match status" value="1"/>
</dbReference>
<protein>
    <recommendedName>
        <fullName evidence="3">F-box domain-containing protein</fullName>
    </recommendedName>
</protein>
<dbReference type="EMBL" id="JAACJM010000165">
    <property type="protein sequence ID" value="KAF5341395.1"/>
    <property type="molecule type" value="Genomic_DNA"/>
</dbReference>
<keyword evidence="2" id="KW-1185">Reference proteome</keyword>
<reference evidence="1 2" key="1">
    <citation type="journal article" date="2020" name="ISME J.">
        <title>Uncovering the hidden diversity of litter-decomposition mechanisms in mushroom-forming fungi.</title>
        <authorList>
            <person name="Floudas D."/>
            <person name="Bentzer J."/>
            <person name="Ahren D."/>
            <person name="Johansson T."/>
            <person name="Persson P."/>
            <person name="Tunlid A."/>
        </authorList>
    </citation>
    <scope>NUCLEOTIDE SEQUENCE [LARGE SCALE GENOMIC DNA]</scope>
    <source>
        <strain evidence="1 2">CBS 291.85</strain>
    </source>
</reference>